<feature type="region of interest" description="Disordered" evidence="1">
    <location>
        <begin position="131"/>
        <end position="150"/>
    </location>
</feature>
<dbReference type="OrthoDB" id="347435at2759"/>
<evidence type="ECO:0000313" key="3">
    <source>
        <dbReference type="Proteomes" id="UP000245884"/>
    </source>
</evidence>
<reference evidence="2 3" key="1">
    <citation type="journal article" date="2018" name="Mol. Biol. Evol.">
        <title>Broad Genomic Sampling Reveals a Smut Pathogenic Ancestry of the Fungal Clade Ustilaginomycotina.</title>
        <authorList>
            <person name="Kijpornyongpan T."/>
            <person name="Mondo S.J."/>
            <person name="Barry K."/>
            <person name="Sandor L."/>
            <person name="Lee J."/>
            <person name="Lipzen A."/>
            <person name="Pangilinan J."/>
            <person name="LaButti K."/>
            <person name="Hainaut M."/>
            <person name="Henrissat B."/>
            <person name="Grigoriev I.V."/>
            <person name="Spatafora J.W."/>
            <person name="Aime M.C."/>
        </authorList>
    </citation>
    <scope>NUCLEOTIDE SEQUENCE [LARGE SCALE GENOMIC DNA]</scope>
    <source>
        <strain evidence="2 3">MCA 5214</strain>
    </source>
</reference>
<gene>
    <name evidence="2" type="ORF">BDZ90DRAFT_229693</name>
</gene>
<dbReference type="STRING" id="1569628.A0A316UZF4"/>
<name>A0A316UZF4_9BASI</name>
<dbReference type="RefSeq" id="XP_025365299.1">
    <property type="nucleotide sequence ID" value="XM_025505176.1"/>
</dbReference>
<dbReference type="InterPro" id="IPR027417">
    <property type="entry name" value="P-loop_NTPase"/>
</dbReference>
<accession>A0A316UZF4</accession>
<keyword evidence="3" id="KW-1185">Reference proteome</keyword>
<dbReference type="AlphaFoldDB" id="A0A316UZF4"/>
<dbReference type="GO" id="GO:0016787">
    <property type="term" value="F:hydrolase activity"/>
    <property type="evidence" value="ECO:0007669"/>
    <property type="project" value="UniProtKB-KW"/>
</dbReference>
<organism evidence="2 3">
    <name type="scientific">Jaminaea rosea</name>
    <dbReference type="NCBI Taxonomy" id="1569628"/>
    <lineage>
        <taxon>Eukaryota</taxon>
        <taxon>Fungi</taxon>
        <taxon>Dikarya</taxon>
        <taxon>Basidiomycota</taxon>
        <taxon>Ustilaginomycotina</taxon>
        <taxon>Exobasidiomycetes</taxon>
        <taxon>Microstromatales</taxon>
        <taxon>Microstromatales incertae sedis</taxon>
        <taxon>Jaminaea</taxon>
    </lineage>
</organism>
<dbReference type="Proteomes" id="UP000245884">
    <property type="component" value="Unassembled WGS sequence"/>
</dbReference>
<sequence length="301" mass="32921">MAEPLKGSDEDMSSYKTRLVCSHIRNCLSQHRSGKKPLIVGVQGPQGSGKTTLTTGLVKSLAQQSIKVAVFSIDDLYLPFAGLEEVAQRNAGNVLLAGRGQPGTHDVELGSKILRELSGINDGSGSTVSLPIFDKSQNGGKGDRSADSVPVSSPIDVVVFEGWCLGFASLQPNALRQRYKAGAQGDTRCYFSSHALSHLETINANLAQLERAWYPYLDAFVQLVPQTIETVFEWRLEAEHAMKAKNGGKGMTDEEVRGFVERYMPGYELFAEGVTQEDAPWKGRLLRIGLDERRDVTFVES</sequence>
<dbReference type="GeneID" id="37026999"/>
<keyword evidence="2" id="KW-0378">Hydrolase</keyword>
<dbReference type="SUPFAM" id="SSF52540">
    <property type="entry name" value="P-loop containing nucleoside triphosphate hydrolases"/>
    <property type="match status" value="1"/>
</dbReference>
<dbReference type="PANTHER" id="PTHR10285">
    <property type="entry name" value="URIDINE KINASE"/>
    <property type="match status" value="1"/>
</dbReference>
<dbReference type="Gene3D" id="3.40.50.300">
    <property type="entry name" value="P-loop containing nucleotide triphosphate hydrolases"/>
    <property type="match status" value="1"/>
</dbReference>
<protein>
    <submittedName>
        <fullName evidence="2">P-loop containing nucleoside triphosphate hydrolase protein</fullName>
    </submittedName>
</protein>
<evidence type="ECO:0000313" key="2">
    <source>
        <dbReference type="EMBL" id="PWN30687.1"/>
    </source>
</evidence>
<evidence type="ECO:0000256" key="1">
    <source>
        <dbReference type="SAM" id="MobiDB-lite"/>
    </source>
</evidence>
<proteinExistence type="predicted"/>
<dbReference type="EMBL" id="KZ819662">
    <property type="protein sequence ID" value="PWN30687.1"/>
    <property type="molecule type" value="Genomic_DNA"/>
</dbReference>